<gene>
    <name evidence="2" type="ORF">FHS83_002452</name>
</gene>
<keyword evidence="3" id="KW-1185">Reference proteome</keyword>
<dbReference type="Proteomes" id="UP000570514">
    <property type="component" value="Unassembled WGS sequence"/>
</dbReference>
<dbReference type="RefSeq" id="WP_167083249.1">
    <property type="nucleotide sequence ID" value="NZ_BAAADC010000001.1"/>
</dbReference>
<reference evidence="2 3" key="1">
    <citation type="submission" date="2020-03" db="EMBL/GenBank/DDBJ databases">
        <title>Genomic Encyclopedia of Type Strains, Phase IV (KMG-IV): sequencing the most valuable type-strain genomes for metagenomic binning, comparative biology and taxonomic classification.</title>
        <authorList>
            <person name="Goeker M."/>
        </authorList>
    </citation>
    <scope>NUCLEOTIDE SEQUENCE [LARGE SCALE GENOMIC DNA]</scope>
    <source>
        <strain evidence="2 3">DSM 19867</strain>
    </source>
</reference>
<dbReference type="InterPro" id="IPR011044">
    <property type="entry name" value="Quino_amine_DH_bsu"/>
</dbReference>
<dbReference type="EMBL" id="JAASRM010000001">
    <property type="protein sequence ID" value="NIK89134.1"/>
    <property type="molecule type" value="Genomic_DNA"/>
</dbReference>
<comment type="caution">
    <text evidence="2">The sequence shown here is derived from an EMBL/GenBank/DDBJ whole genome shotgun (WGS) entry which is preliminary data.</text>
</comment>
<protein>
    <submittedName>
        <fullName evidence="2">Oligogalacturonide lyase</fullName>
        <ecNumber evidence="2">4.2.2.6</ecNumber>
    </submittedName>
</protein>
<evidence type="ECO:0000313" key="2">
    <source>
        <dbReference type="EMBL" id="NIK89134.1"/>
    </source>
</evidence>
<keyword evidence="1" id="KW-0732">Signal</keyword>
<proteinExistence type="predicted"/>
<evidence type="ECO:0000313" key="3">
    <source>
        <dbReference type="Proteomes" id="UP000570514"/>
    </source>
</evidence>
<dbReference type="InterPro" id="IPR015943">
    <property type="entry name" value="WD40/YVTN_repeat-like_dom_sf"/>
</dbReference>
<dbReference type="GO" id="GO:0047487">
    <property type="term" value="F:oligogalacturonide lyase activity"/>
    <property type="evidence" value="ECO:0007669"/>
    <property type="project" value="UniProtKB-EC"/>
</dbReference>
<dbReference type="AlphaFoldDB" id="A0A846MZP1"/>
<feature type="signal peptide" evidence="1">
    <location>
        <begin position="1"/>
        <end position="20"/>
    </location>
</feature>
<keyword evidence="2" id="KW-0456">Lyase</keyword>
<organism evidence="2 3">
    <name type="scientific">Rhizomicrobium palustre</name>
    <dbReference type="NCBI Taxonomy" id="189966"/>
    <lineage>
        <taxon>Bacteria</taxon>
        <taxon>Pseudomonadati</taxon>
        <taxon>Pseudomonadota</taxon>
        <taxon>Alphaproteobacteria</taxon>
        <taxon>Micropepsales</taxon>
        <taxon>Micropepsaceae</taxon>
        <taxon>Rhizomicrobium</taxon>
    </lineage>
</organism>
<feature type="chain" id="PRO_5032987907" evidence="1">
    <location>
        <begin position="21"/>
        <end position="401"/>
    </location>
</feature>
<dbReference type="Gene3D" id="2.130.10.10">
    <property type="entry name" value="YVTN repeat-like/Quinoprotein amine dehydrogenase"/>
    <property type="match status" value="1"/>
</dbReference>
<evidence type="ECO:0000256" key="1">
    <source>
        <dbReference type="SAM" id="SignalP"/>
    </source>
</evidence>
<dbReference type="InterPro" id="IPR011659">
    <property type="entry name" value="WD40"/>
</dbReference>
<sequence>MSAKQIAAVLVATVIPLAVALAGQSAAPRSEVHVVMDEVTHVPMRFLTTGPAGNAKIYQTHPQWTADGSHIIFRSSNRSSEGPAIFALRESDGAITQLTHGKGVKLSSINVSRLANHLFYFREGGDKRLRLIRLDFPASPEAGAAPKETTITTFPEGFRDAGGFAIDMDESAAYTGVLLDDAPSPQEAAKRHVEGEIWAIDLKTGAIRTVVKTPFRVGHVEANPWLAGELMYCNETGGDAPQRMWIVKADGTGSRPLFVEGPTDWVTHETFVDRDHVMFNIMGHTPELRKRPTGVAVIDLRTDVVEMVGQLPTGRGFWHSNGTTDGHLAVADDFDGEVYLMDRKTGERILLSTGHMMKPDHTHPNFSPDGTRILIQSGRESGGKRLDLVTLPVPKRFLVSK</sequence>
<dbReference type="SUPFAM" id="SSF50969">
    <property type="entry name" value="YVTN repeat-like/Quinoprotein amine dehydrogenase"/>
    <property type="match status" value="1"/>
</dbReference>
<accession>A0A846MZP1</accession>
<dbReference type="Pfam" id="PF07676">
    <property type="entry name" value="PD40"/>
    <property type="match status" value="1"/>
</dbReference>
<dbReference type="EC" id="4.2.2.6" evidence="2"/>
<name>A0A846MZP1_9PROT</name>